<evidence type="ECO:0000313" key="3">
    <source>
        <dbReference type="Proteomes" id="UP000821837"/>
    </source>
</evidence>
<feature type="compositionally biased region" description="Basic and acidic residues" evidence="1">
    <location>
        <begin position="143"/>
        <end position="155"/>
    </location>
</feature>
<keyword evidence="3" id="KW-1185">Reference proteome</keyword>
<accession>A0A9D4Q9Y1</accession>
<gene>
    <name evidence="2" type="ORF">HPB52_004992</name>
</gene>
<dbReference type="Proteomes" id="UP000821837">
    <property type="component" value="Chromosome 11"/>
</dbReference>
<feature type="region of interest" description="Disordered" evidence="1">
    <location>
        <begin position="54"/>
        <end position="93"/>
    </location>
</feature>
<organism evidence="2 3">
    <name type="scientific">Rhipicephalus sanguineus</name>
    <name type="common">Brown dog tick</name>
    <name type="synonym">Ixodes sanguineus</name>
    <dbReference type="NCBI Taxonomy" id="34632"/>
    <lineage>
        <taxon>Eukaryota</taxon>
        <taxon>Metazoa</taxon>
        <taxon>Ecdysozoa</taxon>
        <taxon>Arthropoda</taxon>
        <taxon>Chelicerata</taxon>
        <taxon>Arachnida</taxon>
        <taxon>Acari</taxon>
        <taxon>Parasitiformes</taxon>
        <taxon>Ixodida</taxon>
        <taxon>Ixodoidea</taxon>
        <taxon>Ixodidae</taxon>
        <taxon>Rhipicephalinae</taxon>
        <taxon>Rhipicephalus</taxon>
        <taxon>Rhipicephalus</taxon>
    </lineage>
</organism>
<feature type="region of interest" description="Disordered" evidence="1">
    <location>
        <begin position="105"/>
        <end position="155"/>
    </location>
</feature>
<evidence type="ECO:0000256" key="1">
    <source>
        <dbReference type="SAM" id="MobiDB-lite"/>
    </source>
</evidence>
<evidence type="ECO:0000313" key="2">
    <source>
        <dbReference type="EMBL" id="KAH7972004.1"/>
    </source>
</evidence>
<name>A0A9D4Q9Y1_RHISA</name>
<protein>
    <submittedName>
        <fullName evidence="2">Uncharacterized protein</fullName>
    </submittedName>
</protein>
<reference evidence="2" key="2">
    <citation type="submission" date="2021-09" db="EMBL/GenBank/DDBJ databases">
        <authorList>
            <person name="Jia N."/>
            <person name="Wang J."/>
            <person name="Shi W."/>
            <person name="Du L."/>
            <person name="Sun Y."/>
            <person name="Zhan W."/>
            <person name="Jiang J."/>
            <person name="Wang Q."/>
            <person name="Zhang B."/>
            <person name="Ji P."/>
            <person name="Sakyi L.B."/>
            <person name="Cui X."/>
            <person name="Yuan T."/>
            <person name="Jiang B."/>
            <person name="Yang W."/>
            <person name="Lam T.T.-Y."/>
            <person name="Chang Q."/>
            <person name="Ding S."/>
            <person name="Wang X."/>
            <person name="Zhu J."/>
            <person name="Ruan X."/>
            <person name="Zhao L."/>
            <person name="Wei J."/>
            <person name="Que T."/>
            <person name="Du C."/>
            <person name="Cheng J."/>
            <person name="Dai P."/>
            <person name="Han X."/>
            <person name="Huang E."/>
            <person name="Gao Y."/>
            <person name="Liu J."/>
            <person name="Shao H."/>
            <person name="Ye R."/>
            <person name="Li L."/>
            <person name="Wei W."/>
            <person name="Wang X."/>
            <person name="Wang C."/>
            <person name="Huo Q."/>
            <person name="Li W."/>
            <person name="Guo W."/>
            <person name="Chen H."/>
            <person name="Chen S."/>
            <person name="Zhou L."/>
            <person name="Zhou L."/>
            <person name="Ni X."/>
            <person name="Tian J."/>
            <person name="Zhou Y."/>
            <person name="Sheng Y."/>
            <person name="Liu T."/>
            <person name="Pan Y."/>
            <person name="Xia L."/>
            <person name="Li J."/>
            <person name="Zhao F."/>
            <person name="Cao W."/>
        </authorList>
    </citation>
    <scope>NUCLEOTIDE SEQUENCE</scope>
    <source>
        <strain evidence="2">Rsan-2018</strain>
        <tissue evidence="2">Larvae</tissue>
    </source>
</reference>
<reference evidence="2" key="1">
    <citation type="journal article" date="2020" name="Cell">
        <title>Large-Scale Comparative Analyses of Tick Genomes Elucidate Their Genetic Diversity and Vector Capacities.</title>
        <authorList>
            <consortium name="Tick Genome and Microbiome Consortium (TIGMIC)"/>
            <person name="Jia N."/>
            <person name="Wang J."/>
            <person name="Shi W."/>
            <person name="Du L."/>
            <person name="Sun Y."/>
            <person name="Zhan W."/>
            <person name="Jiang J.F."/>
            <person name="Wang Q."/>
            <person name="Zhang B."/>
            <person name="Ji P."/>
            <person name="Bell-Sakyi L."/>
            <person name="Cui X.M."/>
            <person name="Yuan T.T."/>
            <person name="Jiang B.G."/>
            <person name="Yang W.F."/>
            <person name="Lam T.T."/>
            <person name="Chang Q.C."/>
            <person name="Ding S.J."/>
            <person name="Wang X.J."/>
            <person name="Zhu J.G."/>
            <person name="Ruan X.D."/>
            <person name="Zhao L."/>
            <person name="Wei J.T."/>
            <person name="Ye R.Z."/>
            <person name="Que T.C."/>
            <person name="Du C.H."/>
            <person name="Zhou Y.H."/>
            <person name="Cheng J.X."/>
            <person name="Dai P.F."/>
            <person name="Guo W.B."/>
            <person name="Han X.H."/>
            <person name="Huang E.J."/>
            <person name="Li L.F."/>
            <person name="Wei W."/>
            <person name="Gao Y.C."/>
            <person name="Liu J.Z."/>
            <person name="Shao H.Z."/>
            <person name="Wang X."/>
            <person name="Wang C.C."/>
            <person name="Yang T.C."/>
            <person name="Huo Q.B."/>
            <person name="Li W."/>
            <person name="Chen H.Y."/>
            <person name="Chen S.E."/>
            <person name="Zhou L.G."/>
            <person name="Ni X.B."/>
            <person name="Tian J.H."/>
            <person name="Sheng Y."/>
            <person name="Liu T."/>
            <person name="Pan Y.S."/>
            <person name="Xia L.Y."/>
            <person name="Li J."/>
            <person name="Zhao F."/>
            <person name="Cao W.C."/>
        </authorList>
    </citation>
    <scope>NUCLEOTIDE SEQUENCE</scope>
    <source>
        <strain evidence="2">Rsan-2018</strain>
    </source>
</reference>
<feature type="compositionally biased region" description="Polar residues" evidence="1">
    <location>
        <begin position="73"/>
        <end position="84"/>
    </location>
</feature>
<sequence length="155" mass="17069">MLRDVREQDPYHNPTLWLSVAENLPLALGRPITTRAIRERCDLLLAQFAQEDRANSRKSHGYRIRPGAARKAASTSASLSQAPSGASGIDRAERRVASAVRYSASATLHAEPASGDDSTGLGEQVQANPYRKRRARQALHVKQQAERDKELALML</sequence>
<proteinExistence type="predicted"/>
<dbReference type="AlphaFoldDB" id="A0A9D4Q9Y1"/>
<comment type="caution">
    <text evidence="2">The sequence shown here is derived from an EMBL/GenBank/DDBJ whole genome shotgun (WGS) entry which is preliminary data.</text>
</comment>
<feature type="compositionally biased region" description="Basic residues" evidence="1">
    <location>
        <begin position="130"/>
        <end position="139"/>
    </location>
</feature>
<dbReference type="EMBL" id="JABSTV010001247">
    <property type="protein sequence ID" value="KAH7972004.1"/>
    <property type="molecule type" value="Genomic_DNA"/>
</dbReference>